<sequence length="91" mass="9052">MGEMPRPADARGTLGGRGGGAGSNEADVGEALSSLIALCERVIAEKLRAGADAAALEDALAVLKTRLSAVVRLSGEGTDGEDATARSGTEL</sequence>
<evidence type="ECO:0000256" key="1">
    <source>
        <dbReference type="SAM" id="MobiDB-lite"/>
    </source>
</evidence>
<gene>
    <name evidence="2" type="ORF">DEW08_06460</name>
</gene>
<dbReference type="KEGG" id="azz:DEW08_06460"/>
<proteinExistence type="predicted"/>
<protein>
    <submittedName>
        <fullName evidence="2">Uncharacterized protein</fullName>
    </submittedName>
</protein>
<reference evidence="3" key="1">
    <citation type="submission" date="2018-05" db="EMBL/GenBank/DDBJ databases">
        <title>Azospirillum thermophila sp. nov., a novel isolated from hot spring.</title>
        <authorList>
            <person name="Zhao Z."/>
        </authorList>
    </citation>
    <scope>NUCLEOTIDE SEQUENCE [LARGE SCALE GENOMIC DNA]</scope>
    <source>
        <strain evidence="3">CFH 70021</strain>
    </source>
</reference>
<accession>A0A2S2CNP8</accession>
<evidence type="ECO:0000313" key="2">
    <source>
        <dbReference type="EMBL" id="AWK85947.1"/>
    </source>
</evidence>
<dbReference type="AlphaFoldDB" id="A0A2S2CNP8"/>
<evidence type="ECO:0000313" key="3">
    <source>
        <dbReference type="Proteomes" id="UP000245629"/>
    </source>
</evidence>
<dbReference type="RefSeq" id="WP_109325501.1">
    <property type="nucleotide sequence ID" value="NZ_CP029353.1"/>
</dbReference>
<organism evidence="2 3">
    <name type="scientific">Azospirillum thermophilum</name>
    <dbReference type="NCBI Taxonomy" id="2202148"/>
    <lineage>
        <taxon>Bacteria</taxon>
        <taxon>Pseudomonadati</taxon>
        <taxon>Pseudomonadota</taxon>
        <taxon>Alphaproteobacteria</taxon>
        <taxon>Rhodospirillales</taxon>
        <taxon>Azospirillaceae</taxon>
        <taxon>Azospirillum</taxon>
    </lineage>
</organism>
<dbReference type="Proteomes" id="UP000245629">
    <property type="component" value="Chromosome 2"/>
</dbReference>
<dbReference type="EMBL" id="CP029353">
    <property type="protein sequence ID" value="AWK85947.1"/>
    <property type="molecule type" value="Genomic_DNA"/>
</dbReference>
<keyword evidence="3" id="KW-1185">Reference proteome</keyword>
<feature type="compositionally biased region" description="Gly residues" evidence="1">
    <location>
        <begin position="13"/>
        <end position="22"/>
    </location>
</feature>
<feature type="region of interest" description="Disordered" evidence="1">
    <location>
        <begin position="1"/>
        <end position="25"/>
    </location>
</feature>
<name>A0A2S2CNP8_9PROT</name>